<protein>
    <submittedName>
        <fullName evidence="1">Uncharacterized protein</fullName>
    </submittedName>
</protein>
<organism evidence="1">
    <name type="scientific">Arundo donax</name>
    <name type="common">Giant reed</name>
    <name type="synonym">Donax arundinaceus</name>
    <dbReference type="NCBI Taxonomy" id="35708"/>
    <lineage>
        <taxon>Eukaryota</taxon>
        <taxon>Viridiplantae</taxon>
        <taxon>Streptophyta</taxon>
        <taxon>Embryophyta</taxon>
        <taxon>Tracheophyta</taxon>
        <taxon>Spermatophyta</taxon>
        <taxon>Magnoliopsida</taxon>
        <taxon>Liliopsida</taxon>
        <taxon>Poales</taxon>
        <taxon>Poaceae</taxon>
        <taxon>PACMAD clade</taxon>
        <taxon>Arundinoideae</taxon>
        <taxon>Arundineae</taxon>
        <taxon>Arundo</taxon>
    </lineage>
</organism>
<reference evidence="1" key="1">
    <citation type="submission" date="2014-09" db="EMBL/GenBank/DDBJ databases">
        <authorList>
            <person name="Magalhaes I.L.F."/>
            <person name="Oliveira U."/>
            <person name="Santos F.R."/>
            <person name="Vidigal T.H.D.A."/>
            <person name="Brescovit A.D."/>
            <person name="Santos A.J."/>
        </authorList>
    </citation>
    <scope>NUCLEOTIDE SEQUENCE</scope>
    <source>
        <tissue evidence="1">Shoot tissue taken approximately 20 cm above the soil surface</tissue>
    </source>
</reference>
<accession>A0A0A9HUK3</accession>
<evidence type="ECO:0000313" key="1">
    <source>
        <dbReference type="EMBL" id="JAE38561.1"/>
    </source>
</evidence>
<name>A0A0A9HUK3_ARUDO</name>
<sequence>MQGMKMQNLRPHGQGVITFLSLNSWEHYLHPQGNLLAFSHILSNSIGTH</sequence>
<dbReference type="AlphaFoldDB" id="A0A0A9HUK3"/>
<proteinExistence type="predicted"/>
<reference evidence="1" key="2">
    <citation type="journal article" date="2015" name="Data Brief">
        <title>Shoot transcriptome of the giant reed, Arundo donax.</title>
        <authorList>
            <person name="Barrero R.A."/>
            <person name="Guerrero F.D."/>
            <person name="Moolhuijzen P."/>
            <person name="Goolsby J.A."/>
            <person name="Tidwell J."/>
            <person name="Bellgard S.E."/>
            <person name="Bellgard M.I."/>
        </authorList>
    </citation>
    <scope>NUCLEOTIDE SEQUENCE</scope>
    <source>
        <tissue evidence="1">Shoot tissue taken approximately 20 cm above the soil surface</tissue>
    </source>
</reference>
<dbReference type="EMBL" id="GBRH01159335">
    <property type="protein sequence ID" value="JAE38561.1"/>
    <property type="molecule type" value="Transcribed_RNA"/>
</dbReference>